<sequence>MSHFVVMVIGDDAEKQLEKYDESLELPPYIKHTKDELVALKRKEIEDYRNTVYAKYLENKELYKQGCENERHIEYLENEFPQKLHWSDEQVYQDAIKYSEIDEKGNVISTYNPDAKWDWYVRGGRWAGYLWLKEGTEPLVPVNFSWGWSEEEKQKVIDENRADVAVKKDIANLDNIIPFAIVKDGHWYEKGQMGWWAVVLNEKDDHIWEEEVKKLLEGLSEDTIISIYDCHI</sequence>
<protein>
    <submittedName>
        <fullName evidence="1">Uncharacterized protein</fullName>
    </submittedName>
</protein>
<proteinExistence type="predicted"/>
<evidence type="ECO:0000313" key="1">
    <source>
        <dbReference type="EMBL" id="CUO55257.1"/>
    </source>
</evidence>
<reference evidence="1 2" key="1">
    <citation type="submission" date="2015-09" db="EMBL/GenBank/DDBJ databases">
        <authorList>
            <consortium name="Pathogen Informatics"/>
        </authorList>
    </citation>
    <scope>NUCLEOTIDE SEQUENCE [LARGE SCALE GENOMIC DNA]</scope>
    <source>
        <strain evidence="1 2">2789STDY5834846</strain>
    </source>
</reference>
<gene>
    <name evidence="1" type="ORF">ERS852461_00531</name>
</gene>
<dbReference type="EMBL" id="CZAE01000002">
    <property type="protein sequence ID" value="CUO55257.1"/>
    <property type="molecule type" value="Genomic_DNA"/>
</dbReference>
<accession>A0A174G0S3</accession>
<dbReference type="Proteomes" id="UP000095606">
    <property type="component" value="Unassembled WGS sequence"/>
</dbReference>
<evidence type="ECO:0000313" key="2">
    <source>
        <dbReference type="Proteomes" id="UP000095606"/>
    </source>
</evidence>
<dbReference type="RefSeq" id="WP_008768600.1">
    <property type="nucleotide sequence ID" value="NZ_CAXKYA010000040.1"/>
</dbReference>
<name>A0A174G0S3_9BACE</name>
<dbReference type="AlphaFoldDB" id="A0A174G0S3"/>
<organism evidence="1 2">
    <name type="scientific">Bacteroides faecis</name>
    <dbReference type="NCBI Taxonomy" id="674529"/>
    <lineage>
        <taxon>Bacteria</taxon>
        <taxon>Pseudomonadati</taxon>
        <taxon>Bacteroidota</taxon>
        <taxon>Bacteroidia</taxon>
        <taxon>Bacteroidales</taxon>
        <taxon>Bacteroidaceae</taxon>
        <taxon>Bacteroides</taxon>
    </lineage>
</organism>